<keyword evidence="7 13" id="KW-0375">Hydrogen ion transport</keyword>
<geneLocation type="mitochondrion" evidence="15"/>
<keyword evidence="9 13" id="KW-0406">Ion transport</keyword>
<evidence type="ECO:0000256" key="9">
    <source>
        <dbReference type="ARBA" id="ARBA00023065"/>
    </source>
</evidence>
<reference evidence="15" key="1">
    <citation type="submission" date="2020-05" db="EMBL/GenBank/DDBJ databases">
        <title>DNAmark Project.</title>
        <authorList>
            <person name="Leerhoei F."/>
        </authorList>
    </citation>
    <scope>NUCLEOTIDE SEQUENCE</scope>
    <source>
        <strain evidence="15">DM973</strain>
    </source>
</reference>
<dbReference type="GO" id="GO:0031966">
    <property type="term" value="C:mitochondrial membrane"/>
    <property type="evidence" value="ECO:0007669"/>
    <property type="project" value="UniProtKB-SubCell"/>
</dbReference>
<sequence>MPQMAPIGWLSLFIIFSISFMIFNMMNYYSFNPSMPKSNLINNKIKMKTLMNWKW</sequence>
<evidence type="ECO:0000256" key="3">
    <source>
        <dbReference type="ARBA" id="ARBA00011291"/>
    </source>
</evidence>
<dbReference type="GO" id="GO:0015078">
    <property type="term" value="F:proton transmembrane transporter activity"/>
    <property type="evidence" value="ECO:0007669"/>
    <property type="project" value="InterPro"/>
</dbReference>
<evidence type="ECO:0000256" key="5">
    <source>
        <dbReference type="ARBA" id="ARBA00022547"/>
    </source>
</evidence>
<evidence type="ECO:0000256" key="7">
    <source>
        <dbReference type="ARBA" id="ARBA00022781"/>
    </source>
</evidence>
<accession>A0A7D6W3G9</accession>
<dbReference type="Pfam" id="PF00895">
    <property type="entry name" value="ATP-synt_8"/>
    <property type="match status" value="1"/>
</dbReference>
<dbReference type="EMBL" id="MT483664">
    <property type="protein sequence ID" value="QLY89494.1"/>
    <property type="molecule type" value="Genomic_DNA"/>
</dbReference>
<evidence type="ECO:0000256" key="13">
    <source>
        <dbReference type="RuleBase" id="RU003661"/>
    </source>
</evidence>
<evidence type="ECO:0000256" key="8">
    <source>
        <dbReference type="ARBA" id="ARBA00022989"/>
    </source>
</evidence>
<dbReference type="GO" id="GO:0045259">
    <property type="term" value="C:proton-transporting ATP synthase complex"/>
    <property type="evidence" value="ECO:0007669"/>
    <property type="project" value="UniProtKB-KW"/>
</dbReference>
<comment type="function">
    <text evidence="12">Mitochondrial membrane ATP synthase (F(1)F(0) ATP synthase or Complex V) produces ATP from ADP in the presence of a proton gradient across the membrane which is generated by electron transport complexes of the respiratory chain. F-type ATPases consist of two structural domains, F(1) - containing the extramembraneous catalytic core and F(0) - containing the membrane proton channel, linked together by a central stalk and a peripheral stalk. During catalysis, ATP synthesis in the catalytic domain of F(1) is coupled via a rotary mechanism of the central stalk subunits to proton translocation. Part of the complex F(0) domain. Minor subunit located with subunit a in the membrane.</text>
</comment>
<feature type="transmembrane region" description="Helical" evidence="14">
    <location>
        <begin position="6"/>
        <end position="29"/>
    </location>
</feature>
<comment type="subunit">
    <text evidence="3">F-type ATPases have 2 components, CF(1) - the catalytic core - and CF(0) - the membrane proton channel.</text>
</comment>
<comment type="similarity">
    <text evidence="2 13">Belongs to the ATPase protein 8 family.</text>
</comment>
<keyword evidence="4 13" id="KW-0813">Transport</keyword>
<keyword evidence="8 14" id="KW-1133">Transmembrane helix</keyword>
<evidence type="ECO:0000256" key="10">
    <source>
        <dbReference type="ARBA" id="ARBA00023128"/>
    </source>
</evidence>
<evidence type="ECO:0000256" key="12">
    <source>
        <dbReference type="ARBA" id="ARBA00024864"/>
    </source>
</evidence>
<evidence type="ECO:0000256" key="2">
    <source>
        <dbReference type="ARBA" id="ARBA00008892"/>
    </source>
</evidence>
<organism evidence="15">
    <name type="scientific">Hylemya variata</name>
    <dbReference type="NCBI Taxonomy" id="559651"/>
    <lineage>
        <taxon>Eukaryota</taxon>
        <taxon>Metazoa</taxon>
        <taxon>Ecdysozoa</taxon>
        <taxon>Arthropoda</taxon>
        <taxon>Hexapoda</taxon>
        <taxon>Insecta</taxon>
        <taxon>Pterygota</taxon>
        <taxon>Neoptera</taxon>
        <taxon>Endopterygota</taxon>
        <taxon>Diptera</taxon>
        <taxon>Brachycera</taxon>
        <taxon>Muscomorpha</taxon>
        <taxon>Muscoidea</taxon>
        <taxon>Anthomyiidae</taxon>
        <taxon>Anthomyiinae</taxon>
        <taxon>Hylemya</taxon>
    </lineage>
</organism>
<evidence type="ECO:0000256" key="11">
    <source>
        <dbReference type="ARBA" id="ARBA00023136"/>
    </source>
</evidence>
<evidence type="ECO:0000256" key="4">
    <source>
        <dbReference type="ARBA" id="ARBA00022448"/>
    </source>
</evidence>
<evidence type="ECO:0000256" key="14">
    <source>
        <dbReference type="SAM" id="Phobius"/>
    </source>
</evidence>
<name>A0A7D6W3G9_9MUSC</name>
<evidence type="ECO:0000256" key="6">
    <source>
        <dbReference type="ARBA" id="ARBA00022692"/>
    </source>
</evidence>
<keyword evidence="6 13" id="KW-0812">Transmembrane</keyword>
<dbReference type="InterPro" id="IPR001421">
    <property type="entry name" value="ATP8_metazoa"/>
</dbReference>
<dbReference type="GO" id="GO:0015986">
    <property type="term" value="P:proton motive force-driven ATP synthesis"/>
    <property type="evidence" value="ECO:0007669"/>
    <property type="project" value="InterPro"/>
</dbReference>
<dbReference type="AlphaFoldDB" id="A0A7D6W3G9"/>
<protein>
    <recommendedName>
        <fullName evidence="13">ATP synthase complex subunit 8</fullName>
    </recommendedName>
</protein>
<evidence type="ECO:0000313" key="15">
    <source>
        <dbReference type="EMBL" id="QLY89494.1"/>
    </source>
</evidence>
<comment type="subcellular location">
    <subcellularLocation>
        <location evidence="1 13">Mitochondrion membrane</location>
        <topology evidence="1 13">Single-pass membrane protein</topology>
    </subcellularLocation>
</comment>
<keyword evidence="5 13" id="KW-0138">CF(0)</keyword>
<keyword evidence="10 13" id="KW-0496">Mitochondrion</keyword>
<keyword evidence="11 14" id="KW-0472">Membrane</keyword>
<proteinExistence type="inferred from homology"/>
<evidence type="ECO:0000256" key="1">
    <source>
        <dbReference type="ARBA" id="ARBA00004304"/>
    </source>
</evidence>
<gene>
    <name evidence="15" type="primary">ATP8</name>
</gene>